<feature type="transmembrane region" description="Helical" evidence="9">
    <location>
        <begin position="363"/>
        <end position="387"/>
    </location>
</feature>
<dbReference type="InterPro" id="IPR003280">
    <property type="entry name" value="2pore_dom_K_chnl"/>
</dbReference>
<comment type="subcellular location">
    <subcellularLocation>
        <location evidence="1">Membrane</location>
        <topology evidence="1">Multi-pass membrane protein</topology>
    </subcellularLocation>
</comment>
<feature type="domain" description="Potassium channel" evidence="10">
    <location>
        <begin position="274"/>
        <end position="313"/>
    </location>
</feature>
<evidence type="ECO:0000256" key="2">
    <source>
        <dbReference type="ARBA" id="ARBA00022448"/>
    </source>
</evidence>
<evidence type="ECO:0000313" key="11">
    <source>
        <dbReference type="EMBL" id="CAG5095550.1"/>
    </source>
</evidence>
<sequence length="418" mass="47748">MEENTLWPVVEKIFIIPRTIRLLGAYILVLFIGSIVFVKLEQPAEQNRCSLAQEQLGEKVAAFGDSYFYKLSLNKKMCKGIRKMKEQGGLGSQFAKSSSLFYSWESENCSKESYELIVNQLMSNPELEENFFQLVEKYIGIRRLIIYLLTQITERFNEETLEISGATFRALMEESASVAIDNYVTAKNHCQNQWNLHSSFFFAGTVATTIGYGHMVPQTAEGRSFLMIFMLFGIPFFAMLTQSISSEINIHVLQRKKGIISPSCDYIFGGIVFIILVPVYIFSRIEEWTLFEALYFSLVTLSTIGFGDIVPREDPPSSYAIYKKNETRCLNHLVNPMPAQHSYLNNPCDETVFAENAELYFDIYRVCIFFWIICGLVWLGGIIKLICNKLAEDVSSRSTKTEFTVANNSIRNKICTEI</sequence>
<feature type="domain" description="Potassium channel" evidence="10">
    <location>
        <begin position="191"/>
        <end position="246"/>
    </location>
</feature>
<name>A0ABN7SEG4_OIKDI</name>
<keyword evidence="3 8" id="KW-0812">Transmembrane</keyword>
<evidence type="ECO:0000256" key="9">
    <source>
        <dbReference type="SAM" id="Phobius"/>
    </source>
</evidence>
<accession>A0ABN7SEG4</accession>
<evidence type="ECO:0000256" key="5">
    <source>
        <dbReference type="ARBA" id="ARBA00023065"/>
    </source>
</evidence>
<dbReference type="Pfam" id="PF07885">
    <property type="entry name" value="Ion_trans_2"/>
    <property type="match status" value="2"/>
</dbReference>
<organism evidence="11 12">
    <name type="scientific">Oikopleura dioica</name>
    <name type="common">Tunicate</name>
    <dbReference type="NCBI Taxonomy" id="34765"/>
    <lineage>
        <taxon>Eukaryota</taxon>
        <taxon>Metazoa</taxon>
        <taxon>Chordata</taxon>
        <taxon>Tunicata</taxon>
        <taxon>Appendicularia</taxon>
        <taxon>Copelata</taxon>
        <taxon>Oikopleuridae</taxon>
        <taxon>Oikopleura</taxon>
    </lineage>
</organism>
<feature type="transmembrane region" description="Helical" evidence="9">
    <location>
        <begin position="290"/>
        <end position="310"/>
    </location>
</feature>
<dbReference type="PANTHER" id="PTHR11003">
    <property type="entry name" value="POTASSIUM CHANNEL, SUBFAMILY K"/>
    <property type="match status" value="1"/>
</dbReference>
<dbReference type="Proteomes" id="UP001158576">
    <property type="component" value="Chromosome XSR"/>
</dbReference>
<reference evidence="11 12" key="1">
    <citation type="submission" date="2021-04" db="EMBL/GenBank/DDBJ databases">
        <authorList>
            <person name="Bliznina A."/>
        </authorList>
    </citation>
    <scope>NUCLEOTIDE SEQUENCE [LARGE SCALE GENOMIC DNA]</scope>
</reference>
<feature type="transmembrane region" description="Helical" evidence="9">
    <location>
        <begin position="20"/>
        <end position="38"/>
    </location>
</feature>
<dbReference type="EMBL" id="OU015569">
    <property type="protein sequence ID" value="CAG5095550.1"/>
    <property type="molecule type" value="Genomic_DNA"/>
</dbReference>
<dbReference type="SUPFAM" id="SSF81324">
    <property type="entry name" value="Voltage-gated potassium channels"/>
    <property type="match status" value="2"/>
</dbReference>
<dbReference type="Gene3D" id="1.10.287.70">
    <property type="match status" value="1"/>
</dbReference>
<keyword evidence="12" id="KW-1185">Reference proteome</keyword>
<keyword evidence="6 9" id="KW-0472">Membrane</keyword>
<dbReference type="PRINTS" id="PR01333">
    <property type="entry name" value="2POREKCHANEL"/>
</dbReference>
<evidence type="ECO:0000313" key="12">
    <source>
        <dbReference type="Proteomes" id="UP001158576"/>
    </source>
</evidence>
<feature type="transmembrane region" description="Helical" evidence="9">
    <location>
        <begin position="266"/>
        <end position="283"/>
    </location>
</feature>
<dbReference type="InterPro" id="IPR013099">
    <property type="entry name" value="K_chnl_dom"/>
</dbReference>
<gene>
    <name evidence="11" type="ORF">OKIOD_LOCUS5793</name>
</gene>
<keyword evidence="5 8" id="KW-0406">Ion transport</keyword>
<evidence type="ECO:0000259" key="10">
    <source>
        <dbReference type="Pfam" id="PF07885"/>
    </source>
</evidence>
<dbReference type="PANTHER" id="PTHR11003:SF345">
    <property type="entry name" value="TWIK FAMILY OF POTASSIUM CHANNELS PROTEIN 18"/>
    <property type="match status" value="1"/>
</dbReference>
<evidence type="ECO:0000256" key="1">
    <source>
        <dbReference type="ARBA" id="ARBA00004141"/>
    </source>
</evidence>
<proteinExistence type="inferred from homology"/>
<evidence type="ECO:0000256" key="7">
    <source>
        <dbReference type="ARBA" id="ARBA00023303"/>
    </source>
</evidence>
<keyword evidence="4 9" id="KW-1133">Transmembrane helix</keyword>
<feature type="transmembrane region" description="Helical" evidence="9">
    <location>
        <begin position="225"/>
        <end position="246"/>
    </location>
</feature>
<protein>
    <submittedName>
        <fullName evidence="11">Oidioi.mRNA.OKI2018_I69.XSR.g14235.t1.cds</fullName>
    </submittedName>
</protein>
<comment type="similarity">
    <text evidence="8">Belongs to the two pore domain potassium channel (TC 1.A.1.8) family.</text>
</comment>
<keyword evidence="2 8" id="KW-0813">Transport</keyword>
<evidence type="ECO:0000256" key="4">
    <source>
        <dbReference type="ARBA" id="ARBA00022989"/>
    </source>
</evidence>
<keyword evidence="7 8" id="KW-0407">Ion channel</keyword>
<evidence type="ECO:0000256" key="3">
    <source>
        <dbReference type="ARBA" id="ARBA00022692"/>
    </source>
</evidence>
<evidence type="ECO:0000256" key="6">
    <source>
        <dbReference type="ARBA" id="ARBA00023136"/>
    </source>
</evidence>
<evidence type="ECO:0000256" key="8">
    <source>
        <dbReference type="RuleBase" id="RU003857"/>
    </source>
</evidence>